<gene>
    <name evidence="1" type="ORF">M9H77_17744</name>
</gene>
<evidence type="ECO:0000313" key="1">
    <source>
        <dbReference type="EMBL" id="KAI5667891.1"/>
    </source>
</evidence>
<comment type="caution">
    <text evidence="1">The sequence shown here is derived from an EMBL/GenBank/DDBJ whole genome shotgun (WGS) entry which is preliminary data.</text>
</comment>
<sequence length="154" mass="16900">MLGWAWQANPGYPLLGKTHSRLYYFSSFSSSTFPSSISVSSSSHSSLRLAASFALLRPLVFCDAITFIMNGGLWLSSSDRLFLGPIFTDLAITFYCRRLDAAHCLSQLLGVVSVSVLSPEATTTFQCSSTVPTTPRKIPDRRELLSSSELARNH</sequence>
<name>A0ACC0B5G4_CATRO</name>
<accession>A0ACC0B5G4</accession>
<dbReference type="EMBL" id="CM044704">
    <property type="protein sequence ID" value="KAI5667891.1"/>
    <property type="molecule type" value="Genomic_DNA"/>
</dbReference>
<evidence type="ECO:0000313" key="2">
    <source>
        <dbReference type="Proteomes" id="UP001060085"/>
    </source>
</evidence>
<organism evidence="1 2">
    <name type="scientific">Catharanthus roseus</name>
    <name type="common">Madagascar periwinkle</name>
    <name type="synonym">Vinca rosea</name>
    <dbReference type="NCBI Taxonomy" id="4058"/>
    <lineage>
        <taxon>Eukaryota</taxon>
        <taxon>Viridiplantae</taxon>
        <taxon>Streptophyta</taxon>
        <taxon>Embryophyta</taxon>
        <taxon>Tracheophyta</taxon>
        <taxon>Spermatophyta</taxon>
        <taxon>Magnoliopsida</taxon>
        <taxon>eudicotyledons</taxon>
        <taxon>Gunneridae</taxon>
        <taxon>Pentapetalae</taxon>
        <taxon>asterids</taxon>
        <taxon>lamiids</taxon>
        <taxon>Gentianales</taxon>
        <taxon>Apocynaceae</taxon>
        <taxon>Rauvolfioideae</taxon>
        <taxon>Vinceae</taxon>
        <taxon>Catharanthinae</taxon>
        <taxon>Catharanthus</taxon>
    </lineage>
</organism>
<protein>
    <submittedName>
        <fullName evidence="1">Uncharacterized protein</fullName>
    </submittedName>
</protein>
<keyword evidence="2" id="KW-1185">Reference proteome</keyword>
<reference evidence="2" key="1">
    <citation type="journal article" date="2023" name="Nat. Plants">
        <title>Single-cell RNA sequencing provides a high-resolution roadmap for understanding the multicellular compartmentation of specialized metabolism.</title>
        <authorList>
            <person name="Sun S."/>
            <person name="Shen X."/>
            <person name="Li Y."/>
            <person name="Li Y."/>
            <person name="Wang S."/>
            <person name="Li R."/>
            <person name="Zhang H."/>
            <person name="Shen G."/>
            <person name="Guo B."/>
            <person name="Wei J."/>
            <person name="Xu J."/>
            <person name="St-Pierre B."/>
            <person name="Chen S."/>
            <person name="Sun C."/>
        </authorList>
    </citation>
    <scope>NUCLEOTIDE SEQUENCE [LARGE SCALE GENOMIC DNA]</scope>
</reference>
<proteinExistence type="predicted"/>
<dbReference type="Proteomes" id="UP001060085">
    <property type="component" value="Linkage Group LG04"/>
</dbReference>